<accession>A0A7R9K5V0</accession>
<protein>
    <recommendedName>
        <fullName evidence="4">SANT domain-containing protein</fullName>
    </recommendedName>
</protein>
<feature type="compositionally biased region" description="Low complexity" evidence="3">
    <location>
        <begin position="508"/>
        <end position="517"/>
    </location>
</feature>
<dbReference type="EMBL" id="OE843264">
    <property type="protein sequence ID" value="CAD7602695.1"/>
    <property type="molecule type" value="Genomic_DNA"/>
</dbReference>
<feature type="region of interest" description="Disordered" evidence="3">
    <location>
        <begin position="382"/>
        <end position="415"/>
    </location>
</feature>
<name>A0A7R9K5V0_TIMGE</name>
<dbReference type="PANTHER" id="PTHR13992:SF39">
    <property type="entry name" value="SMRTER, ISOFORM G"/>
    <property type="match status" value="1"/>
</dbReference>
<dbReference type="AlphaFoldDB" id="A0A7R9K5V0"/>
<dbReference type="Gene3D" id="1.10.10.60">
    <property type="entry name" value="Homeodomain-like"/>
    <property type="match status" value="1"/>
</dbReference>
<organism evidence="5">
    <name type="scientific">Timema genevievae</name>
    <name type="common">Walking stick</name>
    <dbReference type="NCBI Taxonomy" id="629358"/>
    <lineage>
        <taxon>Eukaryota</taxon>
        <taxon>Metazoa</taxon>
        <taxon>Ecdysozoa</taxon>
        <taxon>Arthropoda</taxon>
        <taxon>Hexapoda</taxon>
        <taxon>Insecta</taxon>
        <taxon>Pterygota</taxon>
        <taxon>Neoptera</taxon>
        <taxon>Polyneoptera</taxon>
        <taxon>Phasmatodea</taxon>
        <taxon>Timematodea</taxon>
        <taxon>Timematoidea</taxon>
        <taxon>Timematidae</taxon>
        <taxon>Timema</taxon>
    </lineage>
</organism>
<evidence type="ECO:0000313" key="5">
    <source>
        <dbReference type="EMBL" id="CAD7602695.1"/>
    </source>
</evidence>
<sequence length="559" mass="64315">MSRKQMEEIHGDSNQQIVALEAVERKTNFRDPYNKHQQAVGAWSICPATGRASYASHRSKLLNAGKQELEKAANKPACIEEEEEVAQPKHQSLAQKIYAVNRKKAQEAHELLDKLGPKVELPLYNQPSDTPVYHENKIRHMALKPRLIEHLKRRHVERENREKTMTATYSKMMQEWLRKVEKIESSLKRKLKESRNREFFEKVFPELRKQREDRERFNRVGARIKSEADLEEIMDSLQEQEQLSTPDEALHQRCGHRHAVRGSHGARDLLLCGPSPAYEMMEDKKMRSYAVIPPILLHPHQREVTYTNNNALIEDFAAEYKERQLLNVWTDSEKDIFKEKYLQHPKNFGVVASYLDRKNVCDSVQHYYLSKKTENYKQLLRKSRQRTRTSRNNPHTKPSTVTTSMTEGLSGPTGVTTRLQREQKAKQEEPRKPVLLYGDEMHEDCNSEKLHSNEVVADVVEFQNFLDSWVVRDITSSATTTTTTVTTTNSTLTVTMTTVALSTIPSSVPSVTITPPSNFAPTSNDSIKPINNNNEVSSSKDPMIVSDQDDVEKNTKNIR</sequence>
<dbReference type="InterPro" id="IPR009057">
    <property type="entry name" value="Homeodomain-like_sf"/>
</dbReference>
<evidence type="ECO:0000256" key="1">
    <source>
        <dbReference type="ARBA" id="ARBA00004123"/>
    </source>
</evidence>
<feature type="domain" description="SANT" evidence="4">
    <location>
        <begin position="324"/>
        <end position="375"/>
    </location>
</feature>
<evidence type="ECO:0000259" key="4">
    <source>
        <dbReference type="PROSITE" id="PS51293"/>
    </source>
</evidence>
<dbReference type="GO" id="GO:0032991">
    <property type="term" value="C:protein-containing complex"/>
    <property type="evidence" value="ECO:0007669"/>
    <property type="project" value="UniProtKB-ARBA"/>
</dbReference>
<evidence type="ECO:0000256" key="3">
    <source>
        <dbReference type="SAM" id="MobiDB-lite"/>
    </source>
</evidence>
<gene>
    <name evidence="5" type="ORF">TGEB3V08_LOCUS8444</name>
</gene>
<dbReference type="PANTHER" id="PTHR13992">
    <property type="entry name" value="NUCLEAR RECEPTOR CO-REPRESSOR RELATED NCOR"/>
    <property type="match status" value="1"/>
</dbReference>
<dbReference type="GO" id="GO:0006357">
    <property type="term" value="P:regulation of transcription by RNA polymerase II"/>
    <property type="evidence" value="ECO:0007669"/>
    <property type="project" value="TreeGrafter"/>
</dbReference>
<comment type="similarity">
    <text evidence="2">Belongs to the N-CoR nuclear receptor corepressors family.</text>
</comment>
<feature type="compositionally biased region" description="Polar residues" evidence="3">
    <location>
        <begin position="519"/>
        <end position="540"/>
    </location>
</feature>
<comment type="subcellular location">
    <subcellularLocation>
        <location evidence="1">Nucleus</location>
    </subcellularLocation>
</comment>
<proteinExistence type="inferred from homology"/>
<evidence type="ECO:0000256" key="2">
    <source>
        <dbReference type="ARBA" id="ARBA00010097"/>
    </source>
</evidence>
<feature type="region of interest" description="Disordered" evidence="3">
    <location>
        <begin position="508"/>
        <end position="559"/>
    </location>
</feature>
<reference evidence="5" key="1">
    <citation type="submission" date="2020-11" db="EMBL/GenBank/DDBJ databases">
        <authorList>
            <person name="Tran Van P."/>
        </authorList>
    </citation>
    <scope>NUCLEOTIDE SEQUENCE</scope>
</reference>
<dbReference type="InterPro" id="IPR017884">
    <property type="entry name" value="SANT_dom"/>
</dbReference>
<dbReference type="GO" id="GO:0005634">
    <property type="term" value="C:nucleus"/>
    <property type="evidence" value="ECO:0007669"/>
    <property type="project" value="UniProtKB-SubCell"/>
</dbReference>
<dbReference type="InterPro" id="IPR051571">
    <property type="entry name" value="N-CoR_corepressor"/>
</dbReference>
<dbReference type="PROSITE" id="PS51293">
    <property type="entry name" value="SANT"/>
    <property type="match status" value="1"/>
</dbReference>
<dbReference type="GO" id="GO:0000785">
    <property type="term" value="C:chromatin"/>
    <property type="evidence" value="ECO:0007669"/>
    <property type="project" value="TreeGrafter"/>
</dbReference>
<feature type="compositionally biased region" description="Polar residues" evidence="3">
    <location>
        <begin position="390"/>
        <end position="415"/>
    </location>
</feature>
<dbReference type="SUPFAM" id="SSF46689">
    <property type="entry name" value="Homeodomain-like"/>
    <property type="match status" value="1"/>
</dbReference>